<sequence>MKKLYTYIIPNNTHFGVEADTNGVDSIFIDLEYMGKDERQGHLNTHKAAHQLDDISSYSKNPLKGELLVRINPIWDGSKYEIDQVISRGAERIMLPMAREVNEIEQFKSFVSDRVPVVLLLETKNIIENISSLIGLLGKEDRIHFGLNDLSIDFNFKFLFEILSNNILQNPCEILQKNGIDFGIGGIGRIGSGILDPKLILNEYTRLGSSWVILSRAFHCNLKSFKSLKPHYDELQIFYKNALNLGDEELNLSREKLIEKVNDICKNK</sequence>
<proteinExistence type="predicted"/>
<protein>
    <recommendedName>
        <fullName evidence="2">HpcH/HpaI aldolase/citrate lyase domain-containing protein</fullName>
    </recommendedName>
</protein>
<reference evidence="3" key="1">
    <citation type="journal article" date="2021" name="Front. Mar. Sci.">
        <title>Genomes of Diverse Isolates of Prochlorococcus High-Light-Adapted Clade II in the Western Pacific Ocean.</title>
        <authorList>
            <person name="Yan W."/>
            <person name="Feng X."/>
            <person name="Zhang W."/>
            <person name="Nawaz M.Z."/>
            <person name="Luo T."/>
            <person name="Zhang R."/>
            <person name="Jiao N."/>
        </authorList>
    </citation>
    <scope>NUCLEOTIDE SEQUENCE</scope>
    <source>
        <strain evidence="3">XMU1424</strain>
    </source>
</reference>
<dbReference type="EMBL" id="JAEPLE010000001">
    <property type="protein sequence ID" value="MBO6987528.1"/>
    <property type="molecule type" value="Genomic_DNA"/>
</dbReference>
<dbReference type="SUPFAM" id="SSF51621">
    <property type="entry name" value="Phosphoenolpyruvate/pyruvate domain"/>
    <property type="match status" value="1"/>
</dbReference>
<name>A0A9D9G1V6_PROMR</name>
<dbReference type="Gene3D" id="3.20.20.60">
    <property type="entry name" value="Phosphoenolpyruvate-binding domains"/>
    <property type="match status" value="1"/>
</dbReference>
<evidence type="ECO:0000259" key="2">
    <source>
        <dbReference type="Pfam" id="PF03328"/>
    </source>
</evidence>
<dbReference type="GO" id="GO:0046872">
    <property type="term" value="F:metal ion binding"/>
    <property type="evidence" value="ECO:0007669"/>
    <property type="project" value="UniProtKB-KW"/>
</dbReference>
<dbReference type="InterPro" id="IPR015813">
    <property type="entry name" value="Pyrv/PenolPyrv_kinase-like_dom"/>
</dbReference>
<dbReference type="Pfam" id="PF03328">
    <property type="entry name" value="HpcH_HpaI"/>
    <property type="match status" value="1"/>
</dbReference>
<accession>A0A9D9G1V6</accession>
<dbReference type="GO" id="GO:0003824">
    <property type="term" value="F:catalytic activity"/>
    <property type="evidence" value="ECO:0007669"/>
    <property type="project" value="InterPro"/>
</dbReference>
<feature type="domain" description="HpcH/HpaI aldolase/citrate lyase" evidence="2">
    <location>
        <begin position="18"/>
        <end position="154"/>
    </location>
</feature>
<gene>
    <name evidence="3" type="ORF">JJ833_01545</name>
</gene>
<evidence type="ECO:0000313" key="3">
    <source>
        <dbReference type="EMBL" id="MBO6987528.1"/>
    </source>
</evidence>
<dbReference type="InterPro" id="IPR005000">
    <property type="entry name" value="Aldolase/citrate-lyase_domain"/>
</dbReference>
<keyword evidence="1" id="KW-0479">Metal-binding</keyword>
<dbReference type="AlphaFoldDB" id="A0A9D9G1V6"/>
<organism evidence="3">
    <name type="scientific">Prochlorococcus marinus XMU1424</name>
    <dbReference type="NCBI Taxonomy" id="2774497"/>
    <lineage>
        <taxon>Bacteria</taxon>
        <taxon>Bacillati</taxon>
        <taxon>Cyanobacteriota</taxon>
        <taxon>Cyanophyceae</taxon>
        <taxon>Synechococcales</taxon>
        <taxon>Prochlorococcaceae</taxon>
        <taxon>Prochlorococcus</taxon>
    </lineage>
</organism>
<comment type="caution">
    <text evidence="3">The sequence shown here is derived from an EMBL/GenBank/DDBJ whole genome shotgun (WGS) entry which is preliminary data.</text>
</comment>
<evidence type="ECO:0000256" key="1">
    <source>
        <dbReference type="ARBA" id="ARBA00022723"/>
    </source>
</evidence>
<dbReference type="InterPro" id="IPR040442">
    <property type="entry name" value="Pyrv_kinase-like_dom_sf"/>
</dbReference>